<dbReference type="InterPro" id="IPR036852">
    <property type="entry name" value="Peptidase_S8/S53_dom_sf"/>
</dbReference>
<feature type="active site" description="Charge relay system" evidence="6">
    <location>
        <position position="597"/>
    </location>
</feature>
<evidence type="ECO:0000256" key="5">
    <source>
        <dbReference type="ARBA" id="ARBA00022825"/>
    </source>
</evidence>
<keyword evidence="13" id="KW-1185">Reference proteome</keyword>
<dbReference type="RefSeq" id="WP_273641193.1">
    <property type="nucleotide sequence ID" value="NZ_JAQQXP010000001.1"/>
</dbReference>
<keyword evidence="3" id="KW-0732">Signal</keyword>
<dbReference type="Pfam" id="PF17963">
    <property type="entry name" value="Big_9"/>
    <property type="match status" value="2"/>
</dbReference>
<dbReference type="InterPro" id="IPR022398">
    <property type="entry name" value="Peptidase_S8_His-AS"/>
</dbReference>
<dbReference type="Gene3D" id="3.40.50.200">
    <property type="entry name" value="Peptidase S8/S53 domain"/>
    <property type="match status" value="1"/>
</dbReference>
<comment type="similarity">
    <text evidence="1 6 7">Belongs to the peptidase S8 family.</text>
</comment>
<evidence type="ECO:0000259" key="9">
    <source>
        <dbReference type="Pfam" id="PF00082"/>
    </source>
</evidence>
<evidence type="ECO:0000256" key="7">
    <source>
        <dbReference type="RuleBase" id="RU003355"/>
    </source>
</evidence>
<evidence type="ECO:0000313" key="12">
    <source>
        <dbReference type="EMBL" id="MDC8831725.1"/>
    </source>
</evidence>
<feature type="compositionally biased region" description="Polar residues" evidence="8">
    <location>
        <begin position="528"/>
        <end position="540"/>
    </location>
</feature>
<dbReference type="SUPFAM" id="SSF52743">
    <property type="entry name" value="Subtilisin-like"/>
    <property type="match status" value="1"/>
</dbReference>
<dbReference type="InterPro" id="IPR017312">
    <property type="entry name" value="Subtilisin_Alteromonadales"/>
</dbReference>
<evidence type="ECO:0000259" key="10">
    <source>
        <dbReference type="Pfam" id="PF02225"/>
    </source>
</evidence>
<dbReference type="InterPro" id="IPR003137">
    <property type="entry name" value="PA_domain"/>
</dbReference>
<keyword evidence="2 6" id="KW-0645">Protease</keyword>
<dbReference type="InterPro" id="IPR037045">
    <property type="entry name" value="S8pro/Inhibitor_I9_sf"/>
</dbReference>
<dbReference type="Pfam" id="PF05922">
    <property type="entry name" value="Inhibitor_I9"/>
    <property type="match status" value="1"/>
</dbReference>
<reference evidence="12 13" key="1">
    <citation type="submission" date="2022-10" db="EMBL/GenBank/DDBJ databases">
        <title>Alteromonas sp. chi3 Genome sequencing.</title>
        <authorList>
            <person name="Park S."/>
        </authorList>
    </citation>
    <scope>NUCLEOTIDE SEQUENCE [LARGE SCALE GENOMIC DNA]</scope>
    <source>
        <strain evidence="13">chi3</strain>
    </source>
</reference>
<dbReference type="InterPro" id="IPR023828">
    <property type="entry name" value="Peptidase_S8_Ser-AS"/>
</dbReference>
<dbReference type="Pfam" id="PF00082">
    <property type="entry name" value="Peptidase_S8"/>
    <property type="match status" value="1"/>
</dbReference>
<dbReference type="PRINTS" id="PR00723">
    <property type="entry name" value="SUBTILISIN"/>
</dbReference>
<dbReference type="PANTHER" id="PTHR10795">
    <property type="entry name" value="PROPROTEIN CONVERTASE SUBTILISIN/KEXIN"/>
    <property type="match status" value="1"/>
</dbReference>
<feature type="domain" description="Peptidase S8/S53" evidence="9">
    <location>
        <begin position="158"/>
        <end position="649"/>
    </location>
</feature>
<dbReference type="PROSITE" id="PS51892">
    <property type="entry name" value="SUBTILASE"/>
    <property type="match status" value="1"/>
</dbReference>
<dbReference type="PIRSF" id="PIRSF037898">
    <property type="entry name" value="Subtilisin_rel_Sputw3181_3341"/>
    <property type="match status" value="1"/>
</dbReference>
<dbReference type="SUPFAM" id="SSF54897">
    <property type="entry name" value="Protease propeptides/inhibitors"/>
    <property type="match status" value="1"/>
</dbReference>
<evidence type="ECO:0000313" key="13">
    <source>
        <dbReference type="Proteomes" id="UP001218788"/>
    </source>
</evidence>
<evidence type="ECO:0000256" key="1">
    <source>
        <dbReference type="ARBA" id="ARBA00011073"/>
    </source>
</evidence>
<sequence length="1309" mass="140935">MTAWLAVTGVNAAPDNNPSATIQPQRYIVQLHDKTLSRYMAEAQSVATTQSKPGKASRPNLLSVKALDYRKTLRAKQNALISSLRQTAPAIKVHHQFQSLFNGFAVVAPAEQIQSLRQHPEVKKIYKDHLRYVHLDASHDLINTPEVWEVVGGQSEAGKGIKIAIIDSGIRNDNPMFFDDGFDAPDLSSNTYLAENPDYCRAPDGDPGFCNNKIIVARWVDPLEHDVFGLDSNEYMSPLGLNRHGSHVAGIAAGNPVNIEYNGVSTTLSGVAPGSYLMIYKGLYASQGSTFGSDSMLLEALEHAVNDGADIINNSWGAFAGESPESSVYADVFANAEALGITIVNSAGNNGGIDQGSINCPGCIESGITVANTMHGRFFGHKLTVDGDSYVAVQGKNTSLEQDQSLPLRSFSEFGAQMSDGCSYPFASATFNNAAVLVDYRANCDMQTVAQNVKLAGGQVAILYQSTVPDSQSNGPFTPYDLDYAVPVLGVSRATGLTLFEKAHASNSVVEIASQVSRIIDPEFADTLNDSSSRGPNANPNVLKPDLAAPGTSILSASAPEVNAGPGPFDPFNPFDPEIPTEPAQEGPVFTLISGTSMSSPHIAGAAALLKQAHPDWTTTDIKSALTSTASQQVTFRGVTAKPFEVGAGRVQLDAALNAKLTFSKPSYANAACIGRCYFNNVLHNQSDNEESWFVEVQLDNNAARTVISEGSMITLGAKGEADDSKQLNIEIDTTLVDAGVWVFGKVIFSHPNYASQHLPIAVFANDNSDKTALSTMAANVAVDGNVQISTVVRNFDFTQAPQLSVSLPENVEFIDDSQLATVNRGQTEQLQFDAATTTLKWTGNLQPGFMQLTPVTPWGSTTLASLDIPAIACLTNCFDFSHVVDFNFEYYGQSYSALTLSSNGFAMPGNVAVNPFAMDNRRQFPSQDELNNVIAPLWANYSEFNTGENGARLRATIRNVNGSRYLIAEWDSLSVFGMDDGAEQNETFSFQLIIEENTDNIWFNYLNIPYMPQGATIGAENLEGLVGVNYYFNGQGSRLPVPVSQQSYTLKLDSEPTGEAVIQFDVRLANNQQSTMPDQVTIAEDASIDIGVLNNDTGTLAFTFDADLNAGSTYQTSRLVMVSAQSDFDAGSLEITQAPEHGSASIANGNVQYIPNDDYYGADTLAYRVADNYGHYSVPTPVSINVTPVNDAPQVSVQPRYEVKPGEQITLVAQAQDVDSTALQFNWQQTTGVIVDVEQQGNQITFTAPDNEMTMQFEVTVSDGELVSPAAKVSVIVTNPKSGGSVYVLNIMLALMLLWRLRSKTRGA</sequence>
<comment type="caution">
    <text evidence="12">The sequence shown here is derived from an EMBL/GenBank/DDBJ whole genome shotgun (WGS) entry which is preliminary data.</text>
</comment>
<dbReference type="InterPro" id="IPR045051">
    <property type="entry name" value="SBT"/>
</dbReference>
<accession>A0ABT5L3V2</accession>
<dbReference type="InterPro" id="IPR010259">
    <property type="entry name" value="S8pro/Inhibitor_I9"/>
</dbReference>
<evidence type="ECO:0000259" key="11">
    <source>
        <dbReference type="Pfam" id="PF05922"/>
    </source>
</evidence>
<evidence type="ECO:0000256" key="2">
    <source>
        <dbReference type="ARBA" id="ARBA00022670"/>
    </source>
</evidence>
<keyword evidence="5 6" id="KW-0720">Serine protease</keyword>
<keyword evidence="4 6" id="KW-0378">Hydrolase</keyword>
<evidence type="ECO:0000256" key="4">
    <source>
        <dbReference type="ARBA" id="ARBA00022801"/>
    </source>
</evidence>
<dbReference type="Proteomes" id="UP001218788">
    <property type="component" value="Unassembled WGS sequence"/>
</dbReference>
<feature type="active site" description="Charge relay system" evidence="6">
    <location>
        <position position="244"/>
    </location>
</feature>
<dbReference type="Gene3D" id="2.60.40.10">
    <property type="entry name" value="Immunoglobulins"/>
    <property type="match status" value="1"/>
</dbReference>
<name>A0ABT5L3V2_9ALTE</name>
<protein>
    <submittedName>
        <fullName evidence="12">S8 family serine peptidase</fullName>
    </submittedName>
</protein>
<dbReference type="PROSITE" id="PS00137">
    <property type="entry name" value="SUBTILASE_HIS"/>
    <property type="match status" value="1"/>
</dbReference>
<proteinExistence type="inferred from homology"/>
<evidence type="ECO:0000256" key="6">
    <source>
        <dbReference type="PROSITE-ProRule" id="PRU01240"/>
    </source>
</evidence>
<feature type="active site" description="Charge relay system" evidence="6">
    <location>
        <position position="167"/>
    </location>
</feature>
<dbReference type="PROSITE" id="PS00136">
    <property type="entry name" value="SUBTILASE_ASP"/>
    <property type="match status" value="1"/>
</dbReference>
<dbReference type="InterPro" id="IPR015500">
    <property type="entry name" value="Peptidase_S8_subtilisin-rel"/>
</dbReference>
<dbReference type="InterPro" id="IPR013783">
    <property type="entry name" value="Ig-like_fold"/>
</dbReference>
<feature type="region of interest" description="Disordered" evidence="8">
    <location>
        <begin position="527"/>
        <end position="549"/>
    </location>
</feature>
<dbReference type="Gene3D" id="3.30.70.80">
    <property type="entry name" value="Peptidase S8 propeptide/proteinase inhibitor I9"/>
    <property type="match status" value="1"/>
</dbReference>
<feature type="domain" description="Inhibitor I9" evidence="11">
    <location>
        <begin position="26"/>
        <end position="134"/>
    </location>
</feature>
<dbReference type="Gene3D" id="3.50.30.30">
    <property type="match status" value="1"/>
</dbReference>
<dbReference type="Pfam" id="PF02225">
    <property type="entry name" value="PA"/>
    <property type="match status" value="1"/>
</dbReference>
<dbReference type="PROSITE" id="PS00138">
    <property type="entry name" value="SUBTILASE_SER"/>
    <property type="match status" value="1"/>
</dbReference>
<dbReference type="InterPro" id="IPR023827">
    <property type="entry name" value="Peptidase_S8_Asp-AS"/>
</dbReference>
<feature type="domain" description="PA" evidence="10">
    <location>
        <begin position="419"/>
        <end position="499"/>
    </location>
</feature>
<dbReference type="Gene3D" id="2.60.40.2810">
    <property type="match status" value="1"/>
</dbReference>
<evidence type="ECO:0000256" key="8">
    <source>
        <dbReference type="SAM" id="MobiDB-lite"/>
    </source>
</evidence>
<gene>
    <name evidence="12" type="ORF">OIK42_13245</name>
</gene>
<dbReference type="InterPro" id="IPR000209">
    <property type="entry name" value="Peptidase_S8/S53_dom"/>
</dbReference>
<organism evidence="12 13">
    <name type="scientific">Alteromonas gilva</name>
    <dbReference type="NCBI Taxonomy" id="2987522"/>
    <lineage>
        <taxon>Bacteria</taxon>
        <taxon>Pseudomonadati</taxon>
        <taxon>Pseudomonadota</taxon>
        <taxon>Gammaproteobacteria</taxon>
        <taxon>Alteromonadales</taxon>
        <taxon>Alteromonadaceae</taxon>
        <taxon>Alteromonas/Salinimonas group</taxon>
        <taxon>Alteromonas</taxon>
    </lineage>
</organism>
<dbReference type="EMBL" id="JAQQXP010000001">
    <property type="protein sequence ID" value="MDC8831725.1"/>
    <property type="molecule type" value="Genomic_DNA"/>
</dbReference>
<evidence type="ECO:0000256" key="3">
    <source>
        <dbReference type="ARBA" id="ARBA00022729"/>
    </source>
</evidence>